<evidence type="ECO:0000256" key="8">
    <source>
        <dbReference type="ARBA" id="ARBA00022842"/>
    </source>
</evidence>
<comment type="caution">
    <text evidence="12">The sequence shown here is derived from an EMBL/GenBank/DDBJ whole genome shotgun (WGS) entry which is preliminary data.</text>
</comment>
<keyword evidence="13" id="KW-1185">Reference proteome</keyword>
<evidence type="ECO:0000256" key="5">
    <source>
        <dbReference type="ARBA" id="ARBA00022679"/>
    </source>
</evidence>
<dbReference type="Gene3D" id="3.10.520.10">
    <property type="entry name" value="ApbE-like domains"/>
    <property type="match status" value="1"/>
</dbReference>
<evidence type="ECO:0000256" key="6">
    <source>
        <dbReference type="ARBA" id="ARBA00022723"/>
    </source>
</evidence>
<evidence type="ECO:0000313" key="13">
    <source>
        <dbReference type="Proteomes" id="UP000768471"/>
    </source>
</evidence>
<comment type="catalytic activity">
    <reaction evidence="10 11">
        <text>L-threonyl-[protein] + FAD = FMN-L-threonyl-[protein] + AMP + H(+)</text>
        <dbReference type="Rhea" id="RHEA:36847"/>
        <dbReference type="Rhea" id="RHEA-COMP:11060"/>
        <dbReference type="Rhea" id="RHEA-COMP:11061"/>
        <dbReference type="ChEBI" id="CHEBI:15378"/>
        <dbReference type="ChEBI" id="CHEBI:30013"/>
        <dbReference type="ChEBI" id="CHEBI:57692"/>
        <dbReference type="ChEBI" id="CHEBI:74257"/>
        <dbReference type="ChEBI" id="CHEBI:456215"/>
        <dbReference type="EC" id="2.7.1.180"/>
    </reaction>
</comment>
<evidence type="ECO:0000313" key="12">
    <source>
        <dbReference type="EMBL" id="MBH5329715.1"/>
    </source>
</evidence>
<evidence type="ECO:0000256" key="9">
    <source>
        <dbReference type="ARBA" id="ARBA00031306"/>
    </source>
</evidence>
<keyword evidence="5 11" id="KW-0808">Transferase</keyword>
<evidence type="ECO:0000256" key="10">
    <source>
        <dbReference type="ARBA" id="ARBA00048540"/>
    </source>
</evidence>
<accession>A0ABS0NBM9</accession>
<dbReference type="SUPFAM" id="SSF143631">
    <property type="entry name" value="ApbE-like"/>
    <property type="match status" value="1"/>
</dbReference>
<comment type="similarity">
    <text evidence="11">Belongs to the ApbE family.</text>
</comment>
<sequence>MNVATFIAMGTVNTITLFEPDTQNILPRVFEYVKSMEQKLTVHHSDSEIMRLNANAGIAPVAVSEEVFALLLRAHAASLEEGSGFNFALGALTRLWRAYQKQGIVPFDTQIAAARALCDPHLVWLDAGSCRAFLTQPGMSLDLGAIAKGYIADGVKRLLAEAGIERATIDLGGNVVLHGQSPKQADGLWRVGIQQPYAAKGEYAAVCRLPAVSVVTSGVYERYAEAGGRQYHHLINPQTGYPFDNGMLGATVIAPDSTEAEIRSTQIFAQGAAGAADSRSDVWRVLIDKEKRMFVSRALLPFFELKDAAYQVIPV</sequence>
<evidence type="ECO:0000256" key="2">
    <source>
        <dbReference type="ARBA" id="ARBA00011955"/>
    </source>
</evidence>
<dbReference type="EC" id="2.7.1.180" evidence="2 11"/>
<protein>
    <recommendedName>
        <fullName evidence="3 11">FAD:protein FMN transferase</fullName>
        <ecNumber evidence="2 11">2.7.1.180</ecNumber>
    </recommendedName>
    <alternativeName>
        <fullName evidence="9 11">Flavin transferase</fullName>
    </alternativeName>
</protein>
<evidence type="ECO:0000256" key="7">
    <source>
        <dbReference type="ARBA" id="ARBA00022827"/>
    </source>
</evidence>
<comment type="cofactor">
    <cofactor evidence="1">
        <name>Mg(2+)</name>
        <dbReference type="ChEBI" id="CHEBI:18420"/>
    </cofactor>
</comment>
<gene>
    <name evidence="12" type="ORF">H9Q10_08545</name>
</gene>
<evidence type="ECO:0000256" key="11">
    <source>
        <dbReference type="PIRNR" id="PIRNR006268"/>
    </source>
</evidence>
<dbReference type="Pfam" id="PF02424">
    <property type="entry name" value="ApbE"/>
    <property type="match status" value="1"/>
</dbReference>
<dbReference type="RefSeq" id="WP_197903546.1">
    <property type="nucleotide sequence ID" value="NZ_JACSGR010000006.1"/>
</dbReference>
<name>A0ABS0NBM9_9NEIS</name>
<dbReference type="PANTHER" id="PTHR30040:SF2">
    <property type="entry name" value="FAD:PROTEIN FMN TRANSFERASE"/>
    <property type="match status" value="1"/>
</dbReference>
<keyword evidence="7 11" id="KW-0274">FAD</keyword>
<dbReference type="PANTHER" id="PTHR30040">
    <property type="entry name" value="THIAMINE BIOSYNTHESIS LIPOPROTEIN APBE"/>
    <property type="match status" value="1"/>
</dbReference>
<evidence type="ECO:0000256" key="4">
    <source>
        <dbReference type="ARBA" id="ARBA00022630"/>
    </source>
</evidence>
<dbReference type="InterPro" id="IPR024932">
    <property type="entry name" value="ApbE"/>
</dbReference>
<evidence type="ECO:0000256" key="3">
    <source>
        <dbReference type="ARBA" id="ARBA00016337"/>
    </source>
</evidence>
<reference evidence="12 13" key="1">
    <citation type="submission" date="2020-09" db="EMBL/GenBank/DDBJ databases">
        <title>Eikenella S3660 sp. nov., isolated from a throat swab.</title>
        <authorList>
            <person name="Buhl M."/>
        </authorList>
    </citation>
    <scope>NUCLEOTIDE SEQUENCE [LARGE SCALE GENOMIC DNA]</scope>
    <source>
        <strain evidence="12 13">S3360</strain>
    </source>
</reference>
<dbReference type="GO" id="GO:0016740">
    <property type="term" value="F:transferase activity"/>
    <property type="evidence" value="ECO:0007669"/>
    <property type="project" value="UniProtKB-KW"/>
</dbReference>
<keyword evidence="6 11" id="KW-0479">Metal-binding</keyword>
<keyword evidence="8 11" id="KW-0460">Magnesium</keyword>
<dbReference type="Proteomes" id="UP000768471">
    <property type="component" value="Unassembled WGS sequence"/>
</dbReference>
<dbReference type="EMBL" id="JACSGR010000006">
    <property type="protein sequence ID" value="MBH5329715.1"/>
    <property type="molecule type" value="Genomic_DNA"/>
</dbReference>
<dbReference type="PIRSF" id="PIRSF006268">
    <property type="entry name" value="ApbE"/>
    <property type="match status" value="1"/>
</dbReference>
<keyword evidence="4 11" id="KW-0285">Flavoprotein</keyword>
<organism evidence="12 13">
    <name type="scientific">Eikenella glucosivorans</name>
    <dbReference type="NCBI Taxonomy" id="2766967"/>
    <lineage>
        <taxon>Bacteria</taxon>
        <taxon>Pseudomonadati</taxon>
        <taxon>Pseudomonadota</taxon>
        <taxon>Betaproteobacteria</taxon>
        <taxon>Neisseriales</taxon>
        <taxon>Neisseriaceae</taxon>
        <taxon>Eikenella</taxon>
    </lineage>
</organism>
<dbReference type="InterPro" id="IPR003374">
    <property type="entry name" value="ApbE-like_sf"/>
</dbReference>
<proteinExistence type="inferred from homology"/>
<evidence type="ECO:0000256" key="1">
    <source>
        <dbReference type="ARBA" id="ARBA00001946"/>
    </source>
</evidence>